<evidence type="ECO:0000313" key="3">
    <source>
        <dbReference type="Proteomes" id="UP000075901"/>
    </source>
</evidence>
<name>A0A182SDG3_9DIPT</name>
<dbReference type="Proteomes" id="UP000075901">
    <property type="component" value="Unassembled WGS sequence"/>
</dbReference>
<evidence type="ECO:0000313" key="2">
    <source>
        <dbReference type="EnsemblMetazoa" id="AMAM004569-PA"/>
    </source>
</evidence>
<dbReference type="AlphaFoldDB" id="A0A182SDG3"/>
<dbReference type="VEuPathDB" id="VectorBase:AMAM004569"/>
<protein>
    <submittedName>
        <fullName evidence="2">Uncharacterized protein</fullName>
    </submittedName>
</protein>
<dbReference type="EnsemblMetazoa" id="AMAM004569-RA">
    <property type="protein sequence ID" value="AMAM004569-PA"/>
    <property type="gene ID" value="AMAM004569"/>
</dbReference>
<keyword evidence="3" id="KW-1185">Reference proteome</keyword>
<feature type="compositionally biased region" description="Basic residues" evidence="1">
    <location>
        <begin position="128"/>
        <end position="138"/>
    </location>
</feature>
<organism evidence="2 3">
    <name type="scientific">Anopheles maculatus</name>
    <dbReference type="NCBI Taxonomy" id="74869"/>
    <lineage>
        <taxon>Eukaryota</taxon>
        <taxon>Metazoa</taxon>
        <taxon>Ecdysozoa</taxon>
        <taxon>Arthropoda</taxon>
        <taxon>Hexapoda</taxon>
        <taxon>Insecta</taxon>
        <taxon>Pterygota</taxon>
        <taxon>Neoptera</taxon>
        <taxon>Endopterygota</taxon>
        <taxon>Diptera</taxon>
        <taxon>Nematocera</taxon>
        <taxon>Culicoidea</taxon>
        <taxon>Culicidae</taxon>
        <taxon>Anophelinae</taxon>
        <taxon>Anopheles</taxon>
        <taxon>Anopheles maculatus group</taxon>
    </lineage>
</organism>
<sequence>MITTVTTRKRRKRISGLRGLRSTVSLSLVWVLSGLTLDPPQQCSGAPSLAAKSWPSMKTYDIWGAATVTDGTARSNDSFDPVANRYNGTVGTGSVRRSRYSYGEPSSVASFYGDASHRQRDPGDGAPTRRRSAKGKLKLRTAGVKVCHLVERK</sequence>
<reference evidence="2" key="2">
    <citation type="submission" date="2020-05" db="UniProtKB">
        <authorList>
            <consortium name="EnsemblMetazoa"/>
        </authorList>
    </citation>
    <scope>IDENTIFICATION</scope>
    <source>
        <strain evidence="2">maculatus3</strain>
    </source>
</reference>
<evidence type="ECO:0000256" key="1">
    <source>
        <dbReference type="SAM" id="MobiDB-lite"/>
    </source>
</evidence>
<accession>A0A182SDG3</accession>
<feature type="region of interest" description="Disordered" evidence="1">
    <location>
        <begin position="88"/>
        <end position="138"/>
    </location>
</feature>
<reference evidence="3" key="1">
    <citation type="submission" date="2013-09" db="EMBL/GenBank/DDBJ databases">
        <title>The Genome Sequence of Anopheles maculatus species B.</title>
        <authorList>
            <consortium name="The Broad Institute Genomics Platform"/>
            <person name="Neafsey D.E."/>
            <person name="Besansky N."/>
            <person name="Howell P."/>
            <person name="Walton C."/>
            <person name="Young S.K."/>
            <person name="Zeng Q."/>
            <person name="Gargeya S."/>
            <person name="Fitzgerald M."/>
            <person name="Haas B."/>
            <person name="Abouelleil A."/>
            <person name="Allen A.W."/>
            <person name="Alvarado L."/>
            <person name="Arachchi H.M."/>
            <person name="Berlin A.M."/>
            <person name="Chapman S.B."/>
            <person name="Gainer-Dewar J."/>
            <person name="Goldberg J."/>
            <person name="Griggs A."/>
            <person name="Gujja S."/>
            <person name="Hansen M."/>
            <person name="Howarth C."/>
            <person name="Imamovic A."/>
            <person name="Ireland A."/>
            <person name="Larimer J."/>
            <person name="McCowan C."/>
            <person name="Murphy C."/>
            <person name="Pearson M."/>
            <person name="Poon T.W."/>
            <person name="Priest M."/>
            <person name="Roberts A."/>
            <person name="Saif S."/>
            <person name="Shea T."/>
            <person name="Sisk P."/>
            <person name="Sykes S."/>
            <person name="Wortman J."/>
            <person name="Nusbaum C."/>
            <person name="Birren B."/>
        </authorList>
    </citation>
    <scope>NUCLEOTIDE SEQUENCE [LARGE SCALE GENOMIC DNA]</scope>
    <source>
        <strain evidence="3">maculatus3</strain>
    </source>
</reference>
<proteinExistence type="predicted"/>